<dbReference type="EMBL" id="DF820471">
    <property type="protein sequence ID" value="GAK59846.1"/>
    <property type="molecule type" value="Genomic_DNA"/>
</dbReference>
<keyword evidence="3" id="KW-1185">Reference proteome</keyword>
<evidence type="ECO:0000313" key="3">
    <source>
        <dbReference type="Proteomes" id="UP000030661"/>
    </source>
</evidence>
<dbReference type="eggNOG" id="COG1228">
    <property type="taxonomic scope" value="Bacteria"/>
</dbReference>
<dbReference type="SUPFAM" id="SSF51338">
    <property type="entry name" value="Composite domain of metallo-dependent hydrolases"/>
    <property type="match status" value="1"/>
</dbReference>
<reference evidence="2" key="1">
    <citation type="journal article" date="2015" name="PeerJ">
        <title>First genomic representation of candidate bacterial phylum KSB3 points to enhanced environmental sensing as a trigger of wastewater bulking.</title>
        <authorList>
            <person name="Sekiguchi Y."/>
            <person name="Ohashi A."/>
            <person name="Parks D.H."/>
            <person name="Yamauchi T."/>
            <person name="Tyson G.W."/>
            <person name="Hugenholtz P."/>
        </authorList>
    </citation>
    <scope>NUCLEOTIDE SEQUENCE [LARGE SCALE GENOMIC DNA]</scope>
</reference>
<dbReference type="Pfam" id="PF01979">
    <property type="entry name" value="Amidohydro_1"/>
    <property type="match status" value="1"/>
</dbReference>
<dbReference type="GO" id="GO:0016810">
    <property type="term" value="F:hydrolase activity, acting on carbon-nitrogen (but not peptide) bonds"/>
    <property type="evidence" value="ECO:0007669"/>
    <property type="project" value="InterPro"/>
</dbReference>
<dbReference type="PANTHER" id="PTHR43135:SF3">
    <property type="entry name" value="ALPHA-D-RIBOSE 1-METHYLPHOSPHONATE 5-TRIPHOSPHATE DIPHOSPHATASE"/>
    <property type="match status" value="1"/>
</dbReference>
<dbReference type="AlphaFoldDB" id="A0A081C5J1"/>
<protein>
    <recommendedName>
        <fullName evidence="1">Amidohydrolase-related domain-containing protein</fullName>
    </recommendedName>
</protein>
<dbReference type="InterPro" id="IPR006680">
    <property type="entry name" value="Amidohydro-rel"/>
</dbReference>
<proteinExistence type="predicted"/>
<gene>
    <name evidence="2" type="ORF">U27_06832</name>
</gene>
<feature type="domain" description="Amidohydrolase-related" evidence="1">
    <location>
        <begin position="258"/>
        <end position="364"/>
    </location>
</feature>
<name>A0A081C5J1_VECG1</name>
<dbReference type="InterPro" id="IPR051781">
    <property type="entry name" value="Metallo-dep_Hydrolase"/>
</dbReference>
<dbReference type="Proteomes" id="UP000030661">
    <property type="component" value="Unassembled WGS sequence"/>
</dbReference>
<evidence type="ECO:0000313" key="2">
    <source>
        <dbReference type="EMBL" id="GAK59846.1"/>
    </source>
</evidence>
<accession>A0A081C5J1</accession>
<dbReference type="SUPFAM" id="SSF51556">
    <property type="entry name" value="Metallo-dependent hydrolases"/>
    <property type="match status" value="1"/>
</dbReference>
<dbReference type="InterPro" id="IPR011059">
    <property type="entry name" value="Metal-dep_hydrolase_composite"/>
</dbReference>
<dbReference type="PANTHER" id="PTHR43135">
    <property type="entry name" value="ALPHA-D-RIBOSE 1-METHYLPHOSPHONATE 5-TRIPHOSPHATE DIPHOSPHATASE"/>
    <property type="match status" value="1"/>
</dbReference>
<organism evidence="2">
    <name type="scientific">Vecturithrix granuli</name>
    <dbReference type="NCBI Taxonomy" id="1499967"/>
    <lineage>
        <taxon>Bacteria</taxon>
        <taxon>Candidatus Moduliflexota</taxon>
        <taxon>Candidatus Vecturitrichia</taxon>
        <taxon>Candidatus Vecturitrichales</taxon>
        <taxon>Candidatus Vecturitrichaceae</taxon>
        <taxon>Candidatus Vecturithrix</taxon>
    </lineage>
</organism>
<dbReference type="Gene3D" id="3.20.20.140">
    <property type="entry name" value="Metal-dependent hydrolases"/>
    <property type="match status" value="1"/>
</dbReference>
<sequence>MFSIKGTLIYTGNEVIQNAYVNVKEKIITGVSTAPLGDVKGEYAVITPAFIDPHCHIGMYRAGEPEYEGEANDQMDSILPLADALDSVQMDDTAFQEAVEAGILYSCVVPGSGNILGGRSAVIRNYAKTSTDALVTRAGIKAAMGYNPMSTREWKGKRPYTRMGAVALLREKLYAVKAKLEKQEKEEKKDTVFSREEEIFLDILYGKEVLRVHVHKIDDIETILRLVDEVNALRPEFKMTMTIEHAGDVHDGYIFHKLKDRGIPVIYGPVDSHPYKVELKHESWRHIKHLITSGVEYGLMTDHPVILQRMLLTQLRWFLRSGLSKQEAIQVLTRNNAKILRIDHLLGTLEQEKWASFSCWNGDPFDLGCYPVAVYGEGEVLYALQEEK</sequence>
<dbReference type="InterPro" id="IPR032466">
    <property type="entry name" value="Metal_Hydrolase"/>
</dbReference>
<dbReference type="HOGENOM" id="CLU_046987_0_0_0"/>
<evidence type="ECO:0000259" key="1">
    <source>
        <dbReference type="Pfam" id="PF01979"/>
    </source>
</evidence>
<dbReference type="STRING" id="1499967.U27_06832"/>